<evidence type="ECO:0000313" key="3">
    <source>
        <dbReference type="Proteomes" id="UP001165561"/>
    </source>
</evidence>
<dbReference type="InterPro" id="IPR002925">
    <property type="entry name" value="Dienelactn_hydro"/>
</dbReference>
<dbReference type="InterPro" id="IPR029058">
    <property type="entry name" value="AB_hydrolase_fold"/>
</dbReference>
<dbReference type="SUPFAM" id="SSF53474">
    <property type="entry name" value="alpha/beta-Hydrolases"/>
    <property type="match status" value="1"/>
</dbReference>
<reference evidence="2" key="1">
    <citation type="submission" date="2023-02" db="EMBL/GenBank/DDBJ databases">
        <title>Georgenia sp.10Sc9-8, isolated from a soil sample collected from the Taklamakan desert.</title>
        <authorList>
            <person name="Liu S."/>
        </authorList>
    </citation>
    <scope>NUCLEOTIDE SEQUENCE</scope>
    <source>
        <strain evidence="2">10Sc9-8</strain>
    </source>
</reference>
<keyword evidence="2" id="KW-0378">Hydrolase</keyword>
<dbReference type="EMBL" id="JARACI010001141">
    <property type="protein sequence ID" value="MDD9207684.1"/>
    <property type="molecule type" value="Genomic_DNA"/>
</dbReference>
<sequence length="233" mass="24863">MPTQPTPVTVATADGPMPAHLWLPAGGSGPGLVVLQEIFGVSDYVRSRCADLAALGYVVLAPELYWRLPQQRVDESRDDFIEVGAALASQLDWDTAVADATVALEELVERPETDGRVGVLGFCFGGGLAFAVAAGADPAVLVSYYGSALPQLLGLAPQVTAPSLHHFATQDTYIPPDQVEQIRTAVDRPQVELRLHEGAGHAFDNPHPAFHHPAASHRAWAITEDWLAAHLPT</sequence>
<dbReference type="Pfam" id="PF01738">
    <property type="entry name" value="DLH"/>
    <property type="match status" value="1"/>
</dbReference>
<dbReference type="InterPro" id="IPR051049">
    <property type="entry name" value="Dienelactone_hydrolase-like"/>
</dbReference>
<comment type="caution">
    <text evidence="2">The sequence shown here is derived from an EMBL/GenBank/DDBJ whole genome shotgun (WGS) entry which is preliminary data.</text>
</comment>
<proteinExistence type="predicted"/>
<gene>
    <name evidence="2" type="ORF">PU560_14595</name>
</gene>
<feature type="domain" description="Dienelactone hydrolase" evidence="1">
    <location>
        <begin position="19"/>
        <end position="230"/>
    </location>
</feature>
<name>A0ABT5U2G9_9MICO</name>
<dbReference type="Proteomes" id="UP001165561">
    <property type="component" value="Unassembled WGS sequence"/>
</dbReference>
<organism evidence="2 3">
    <name type="scientific">Georgenia halotolerans</name>
    <dbReference type="NCBI Taxonomy" id="3028317"/>
    <lineage>
        <taxon>Bacteria</taxon>
        <taxon>Bacillati</taxon>
        <taxon>Actinomycetota</taxon>
        <taxon>Actinomycetes</taxon>
        <taxon>Micrococcales</taxon>
        <taxon>Bogoriellaceae</taxon>
        <taxon>Georgenia</taxon>
    </lineage>
</organism>
<dbReference type="Gene3D" id="3.40.50.1820">
    <property type="entry name" value="alpha/beta hydrolase"/>
    <property type="match status" value="1"/>
</dbReference>
<dbReference type="GO" id="GO:0016787">
    <property type="term" value="F:hydrolase activity"/>
    <property type="evidence" value="ECO:0007669"/>
    <property type="project" value="UniProtKB-KW"/>
</dbReference>
<evidence type="ECO:0000313" key="2">
    <source>
        <dbReference type="EMBL" id="MDD9207684.1"/>
    </source>
</evidence>
<keyword evidence="3" id="KW-1185">Reference proteome</keyword>
<accession>A0ABT5U2G9</accession>
<evidence type="ECO:0000259" key="1">
    <source>
        <dbReference type="Pfam" id="PF01738"/>
    </source>
</evidence>
<dbReference type="PANTHER" id="PTHR46623">
    <property type="entry name" value="CARBOXYMETHYLENEBUTENOLIDASE-RELATED"/>
    <property type="match status" value="1"/>
</dbReference>
<protein>
    <submittedName>
        <fullName evidence="2">Dienelactone hydrolase family protein</fullName>
    </submittedName>
</protein>
<dbReference type="PANTHER" id="PTHR46623:SF6">
    <property type="entry name" value="ALPHA_BETA-HYDROLASES SUPERFAMILY PROTEIN"/>
    <property type="match status" value="1"/>
</dbReference>